<evidence type="ECO:0000256" key="1">
    <source>
        <dbReference type="ARBA" id="ARBA00004127"/>
    </source>
</evidence>
<evidence type="ECO:0000256" key="5">
    <source>
        <dbReference type="SAM" id="MobiDB-lite"/>
    </source>
</evidence>
<dbReference type="InterPro" id="IPR050911">
    <property type="entry name" value="DRAM/TMEM150_Autophagy_Mod"/>
</dbReference>
<dbReference type="eggNOG" id="ENOG502SB8K">
    <property type="taxonomic scope" value="Eukaryota"/>
</dbReference>
<reference evidence="8" key="3">
    <citation type="submission" date="2015-02" db="UniProtKB">
        <authorList>
            <consortium name="EnsemblProtists"/>
        </authorList>
    </citation>
    <scope>IDENTIFICATION</scope>
    <source>
        <strain evidence="8">DAOM BR144</strain>
    </source>
</reference>
<evidence type="ECO:0000313" key="9">
    <source>
        <dbReference type="Proteomes" id="UP000019132"/>
    </source>
</evidence>
<keyword evidence="4 6" id="KW-0472">Membrane</keyword>
<comment type="subcellular location">
    <subcellularLocation>
        <location evidence="1">Endomembrane system</location>
        <topology evidence="1">Multi-pass membrane protein</topology>
    </subcellularLocation>
</comment>
<feature type="transmembrane region" description="Helical" evidence="6">
    <location>
        <begin position="181"/>
        <end position="208"/>
    </location>
</feature>
<evidence type="ECO:0000256" key="2">
    <source>
        <dbReference type="ARBA" id="ARBA00022692"/>
    </source>
</evidence>
<dbReference type="HOGENOM" id="CLU_049832_1_0_1"/>
<dbReference type="AlphaFoldDB" id="K3WME5"/>
<feature type="compositionally biased region" description="Low complexity" evidence="5">
    <location>
        <begin position="83"/>
        <end position="105"/>
    </location>
</feature>
<feature type="domain" description="CWH43-like N-terminal" evidence="7">
    <location>
        <begin position="189"/>
        <end position="428"/>
    </location>
</feature>
<keyword evidence="3 6" id="KW-1133">Transmembrane helix</keyword>
<name>K3WME5_GLOUD</name>
<feature type="transmembrane region" description="Helical" evidence="6">
    <location>
        <begin position="228"/>
        <end position="251"/>
    </location>
</feature>
<keyword evidence="9" id="KW-1185">Reference proteome</keyword>
<organism evidence="8 9">
    <name type="scientific">Globisporangium ultimum (strain ATCC 200006 / CBS 805.95 / DAOM BR144)</name>
    <name type="common">Pythium ultimum</name>
    <dbReference type="NCBI Taxonomy" id="431595"/>
    <lineage>
        <taxon>Eukaryota</taxon>
        <taxon>Sar</taxon>
        <taxon>Stramenopiles</taxon>
        <taxon>Oomycota</taxon>
        <taxon>Peronosporomycetes</taxon>
        <taxon>Pythiales</taxon>
        <taxon>Pythiaceae</taxon>
        <taxon>Globisporangium</taxon>
    </lineage>
</organism>
<feature type="compositionally biased region" description="Acidic residues" evidence="5">
    <location>
        <begin position="44"/>
        <end position="56"/>
    </location>
</feature>
<evidence type="ECO:0000259" key="7">
    <source>
        <dbReference type="Pfam" id="PF10277"/>
    </source>
</evidence>
<dbReference type="EMBL" id="GL376625">
    <property type="status" value="NOT_ANNOTATED_CDS"/>
    <property type="molecule type" value="Genomic_DNA"/>
</dbReference>
<reference evidence="9" key="1">
    <citation type="journal article" date="2010" name="Genome Biol.">
        <title>Genome sequence of the necrotrophic plant pathogen Pythium ultimum reveals original pathogenicity mechanisms and effector repertoire.</title>
        <authorList>
            <person name="Levesque C.A."/>
            <person name="Brouwer H."/>
            <person name="Cano L."/>
            <person name="Hamilton J.P."/>
            <person name="Holt C."/>
            <person name="Huitema E."/>
            <person name="Raffaele S."/>
            <person name="Robideau G.P."/>
            <person name="Thines M."/>
            <person name="Win J."/>
            <person name="Zerillo M.M."/>
            <person name="Beakes G.W."/>
            <person name="Boore J.L."/>
            <person name="Busam D."/>
            <person name="Dumas B."/>
            <person name="Ferriera S."/>
            <person name="Fuerstenberg S.I."/>
            <person name="Gachon C.M."/>
            <person name="Gaulin E."/>
            <person name="Govers F."/>
            <person name="Grenville-Briggs L."/>
            <person name="Horner N."/>
            <person name="Hostetler J."/>
            <person name="Jiang R.H."/>
            <person name="Johnson J."/>
            <person name="Krajaejun T."/>
            <person name="Lin H."/>
            <person name="Meijer H.J."/>
            <person name="Moore B."/>
            <person name="Morris P."/>
            <person name="Phuntmart V."/>
            <person name="Puiu D."/>
            <person name="Shetty J."/>
            <person name="Stajich J.E."/>
            <person name="Tripathy S."/>
            <person name="Wawra S."/>
            <person name="van West P."/>
            <person name="Whitty B.R."/>
            <person name="Coutinho P.M."/>
            <person name="Henrissat B."/>
            <person name="Martin F."/>
            <person name="Thomas P.D."/>
            <person name="Tyler B.M."/>
            <person name="De Vries R.P."/>
            <person name="Kamoun S."/>
            <person name="Yandell M."/>
            <person name="Tisserat N."/>
            <person name="Buell C.R."/>
        </authorList>
    </citation>
    <scope>NUCLEOTIDE SEQUENCE</scope>
    <source>
        <strain evidence="9">DAOM:BR144</strain>
    </source>
</reference>
<sequence>MRGPSKFPAVMPLPDAQFGQSQHSSSDSEELSSSDEDTRSSDGEGADDEDENEEEGSVAATDSDAEATESEGDDHHVHRRARSYSSDSFGSSVSSALSFSATSSDGEGDFDDNSSSSFDPFDALEETEPVKHSVFRFATRTASSYSKTSSRVRAAVSARGKKRIRSKREISMQTIMDADTIGFIGLLIPITGITTMVVTEVLACTHHFDCTTNYPTLSYAATFTPEGHAFMIGMCFTAFFILVSSVLFYWFMRLRLGTADAHAHYTSLVCLIAGIMTWFTLSGLAIKDMRNHHDAHIAFTVVFFVASWVLIVFCHLARRLVLLRSDAAKITRFSSSSPSMSPTTSTLLTLWAALKRWKRLSMPMAFMLGRAFIAAGVTSTVLFGLLFLCVNGTWPNPLGFTAVQEAFFEAFAIVCQLLFMGTLSCELAMLTKEVEQRDYVELERNE</sequence>
<feature type="transmembrane region" description="Helical" evidence="6">
    <location>
        <begin position="365"/>
        <end position="394"/>
    </location>
</feature>
<dbReference type="Proteomes" id="UP000019132">
    <property type="component" value="Unassembled WGS sequence"/>
</dbReference>
<protein>
    <recommendedName>
        <fullName evidence="7">CWH43-like N-terminal domain-containing protein</fullName>
    </recommendedName>
</protein>
<dbReference type="EnsemblProtists" id="PYU1_T006137">
    <property type="protein sequence ID" value="PYU1_T006137"/>
    <property type="gene ID" value="PYU1_G006125"/>
</dbReference>
<dbReference type="InParanoid" id="K3WME5"/>
<keyword evidence="2 6" id="KW-0812">Transmembrane</keyword>
<feature type="region of interest" description="Disordered" evidence="5">
    <location>
        <begin position="1"/>
        <end position="121"/>
    </location>
</feature>
<evidence type="ECO:0000256" key="3">
    <source>
        <dbReference type="ARBA" id="ARBA00022989"/>
    </source>
</evidence>
<dbReference type="PANTHER" id="PTHR21324">
    <property type="entry name" value="FASTING-INDUCIBLE INTEGRAL MEMBRANE PROTEIN TM6P1-RELATED"/>
    <property type="match status" value="1"/>
</dbReference>
<feature type="transmembrane region" description="Helical" evidence="6">
    <location>
        <begin position="406"/>
        <end position="429"/>
    </location>
</feature>
<reference evidence="9" key="2">
    <citation type="submission" date="2010-04" db="EMBL/GenBank/DDBJ databases">
        <authorList>
            <person name="Buell R."/>
            <person name="Hamilton J."/>
            <person name="Hostetler J."/>
        </authorList>
    </citation>
    <scope>NUCLEOTIDE SEQUENCE [LARGE SCALE GENOMIC DNA]</scope>
    <source>
        <strain evidence="9">DAOM:BR144</strain>
    </source>
</reference>
<dbReference type="Pfam" id="PF10277">
    <property type="entry name" value="Frag1"/>
    <property type="match status" value="1"/>
</dbReference>
<evidence type="ECO:0000256" key="4">
    <source>
        <dbReference type="ARBA" id="ARBA00023136"/>
    </source>
</evidence>
<dbReference type="InterPro" id="IPR019402">
    <property type="entry name" value="CWH43_N"/>
</dbReference>
<dbReference type="VEuPathDB" id="FungiDB:PYU1_G006125"/>
<accession>K3WME5</accession>
<proteinExistence type="predicted"/>
<feature type="compositionally biased region" description="Acidic residues" evidence="5">
    <location>
        <begin position="63"/>
        <end position="72"/>
    </location>
</feature>
<dbReference type="PANTHER" id="PTHR21324:SF2">
    <property type="entry name" value="EG:22E5.9 PROTEIN"/>
    <property type="match status" value="1"/>
</dbReference>
<evidence type="ECO:0000256" key="6">
    <source>
        <dbReference type="SAM" id="Phobius"/>
    </source>
</evidence>
<feature type="transmembrane region" description="Helical" evidence="6">
    <location>
        <begin position="297"/>
        <end position="317"/>
    </location>
</feature>
<evidence type="ECO:0000313" key="8">
    <source>
        <dbReference type="EnsemblProtists" id="PYU1_T006137"/>
    </source>
</evidence>
<dbReference type="GO" id="GO:0012505">
    <property type="term" value="C:endomembrane system"/>
    <property type="evidence" value="ECO:0007669"/>
    <property type="project" value="UniProtKB-SubCell"/>
</dbReference>
<feature type="transmembrane region" description="Helical" evidence="6">
    <location>
        <begin position="263"/>
        <end position="285"/>
    </location>
</feature>